<comment type="similarity">
    <text evidence="1">Belongs to the ABC transporter superfamily. ABCD family. Peroxisomal fatty acyl CoA transporter (TC 3.A.1.203) subfamily.</text>
</comment>
<evidence type="ECO:0000259" key="6">
    <source>
        <dbReference type="Pfam" id="PF00005"/>
    </source>
</evidence>
<keyword evidence="2" id="KW-0813">Transport</keyword>
<dbReference type="Pfam" id="PF00005">
    <property type="entry name" value="ABC_tran"/>
    <property type="match status" value="1"/>
</dbReference>
<comment type="caution">
    <text evidence="7">The sequence shown here is derived from an EMBL/GenBank/DDBJ whole genome shotgun (WGS) entry which is preliminary data.</text>
</comment>
<feature type="domain" description="ABC transporter" evidence="6">
    <location>
        <begin position="30"/>
        <end position="82"/>
    </location>
</feature>
<sequence length="113" mass="12752">MSLGTLRDQLLYPNQQVSIEDDALRDILVRVGLQSVLKRTGGNLDWTDRWDEQLSIGEQQRLSVARVLVQKPKYVLADEVTSANDPAHEEIVYQCIVSTCQAFVSVGHRKSLE</sequence>
<keyword evidence="5" id="KW-0472">Membrane</keyword>
<dbReference type="AlphaFoldDB" id="A0A812XVP8"/>
<gene>
    <name evidence="7" type="ORF">SPIL2461_LOCUS21963</name>
</gene>
<evidence type="ECO:0000256" key="2">
    <source>
        <dbReference type="ARBA" id="ARBA00022448"/>
    </source>
</evidence>
<organism evidence="7 8">
    <name type="scientific">Symbiodinium pilosum</name>
    <name type="common">Dinoflagellate</name>
    <dbReference type="NCBI Taxonomy" id="2952"/>
    <lineage>
        <taxon>Eukaryota</taxon>
        <taxon>Sar</taxon>
        <taxon>Alveolata</taxon>
        <taxon>Dinophyceae</taxon>
        <taxon>Suessiales</taxon>
        <taxon>Symbiodiniaceae</taxon>
        <taxon>Symbiodinium</taxon>
    </lineage>
</organism>
<feature type="non-terminal residue" evidence="7">
    <location>
        <position position="1"/>
    </location>
</feature>
<protein>
    <recommendedName>
        <fullName evidence="6">ABC transporter domain-containing protein</fullName>
    </recommendedName>
</protein>
<dbReference type="Proteomes" id="UP000649617">
    <property type="component" value="Unassembled WGS sequence"/>
</dbReference>
<evidence type="ECO:0000313" key="7">
    <source>
        <dbReference type="EMBL" id="CAE7755768.1"/>
    </source>
</evidence>
<keyword evidence="3" id="KW-0812">Transmembrane</keyword>
<dbReference type="SUPFAM" id="SSF52540">
    <property type="entry name" value="P-loop containing nucleoside triphosphate hydrolases"/>
    <property type="match status" value="1"/>
</dbReference>
<keyword evidence="4" id="KW-1133">Transmembrane helix</keyword>
<dbReference type="InterPro" id="IPR027417">
    <property type="entry name" value="P-loop_NTPase"/>
</dbReference>
<evidence type="ECO:0000313" key="8">
    <source>
        <dbReference type="Proteomes" id="UP000649617"/>
    </source>
</evidence>
<accession>A0A812XVP8</accession>
<dbReference type="PANTHER" id="PTHR11384">
    <property type="entry name" value="ATP-BINDING CASSETTE, SUB-FAMILY D MEMBER"/>
    <property type="match status" value="1"/>
</dbReference>
<dbReference type="GO" id="GO:0016887">
    <property type="term" value="F:ATP hydrolysis activity"/>
    <property type="evidence" value="ECO:0007669"/>
    <property type="project" value="InterPro"/>
</dbReference>
<evidence type="ECO:0000256" key="1">
    <source>
        <dbReference type="ARBA" id="ARBA00008575"/>
    </source>
</evidence>
<keyword evidence="8" id="KW-1185">Reference proteome</keyword>
<dbReference type="InterPro" id="IPR003439">
    <property type="entry name" value="ABC_transporter-like_ATP-bd"/>
</dbReference>
<evidence type="ECO:0000256" key="5">
    <source>
        <dbReference type="ARBA" id="ARBA00023136"/>
    </source>
</evidence>
<name>A0A812XVP8_SYMPI</name>
<dbReference type="PANTHER" id="PTHR11384:SF59">
    <property type="entry name" value="LYSOSOMAL COBALAMIN TRANSPORTER ABCD4"/>
    <property type="match status" value="1"/>
</dbReference>
<dbReference type="Gene3D" id="3.40.50.300">
    <property type="entry name" value="P-loop containing nucleotide triphosphate hydrolases"/>
    <property type="match status" value="1"/>
</dbReference>
<proteinExistence type="inferred from homology"/>
<dbReference type="InterPro" id="IPR050835">
    <property type="entry name" value="ABC_transporter_sub-D"/>
</dbReference>
<reference evidence="7" key="1">
    <citation type="submission" date="2021-02" db="EMBL/GenBank/DDBJ databases">
        <authorList>
            <person name="Dougan E. K."/>
            <person name="Rhodes N."/>
            <person name="Thang M."/>
            <person name="Chan C."/>
        </authorList>
    </citation>
    <scope>NUCLEOTIDE SEQUENCE</scope>
</reference>
<dbReference type="GO" id="GO:0005524">
    <property type="term" value="F:ATP binding"/>
    <property type="evidence" value="ECO:0007669"/>
    <property type="project" value="InterPro"/>
</dbReference>
<evidence type="ECO:0000256" key="3">
    <source>
        <dbReference type="ARBA" id="ARBA00022692"/>
    </source>
</evidence>
<evidence type="ECO:0000256" key="4">
    <source>
        <dbReference type="ARBA" id="ARBA00022989"/>
    </source>
</evidence>
<dbReference type="OrthoDB" id="430681at2759"/>
<dbReference type="EMBL" id="CAJNIZ010046749">
    <property type="protein sequence ID" value="CAE7755768.1"/>
    <property type="molecule type" value="Genomic_DNA"/>
</dbReference>